<reference evidence="3 4" key="1">
    <citation type="submission" date="2018-12" db="EMBL/GenBank/DDBJ databases">
        <title>Bacillus chawlae sp. nov., Bacillus glennii sp. nov., and Bacillus saganii sp. nov. Isolated from the Vehicle Assembly Building at Kennedy Space Center where the Viking Spacecraft were Assembled.</title>
        <authorList>
            <person name="Seuylemezian A."/>
            <person name="Vaishampayan P."/>
        </authorList>
    </citation>
    <scope>NUCLEOTIDE SEQUENCE [LARGE SCALE GENOMIC DNA]</scope>
    <source>
        <strain evidence="3 4">L5</strain>
    </source>
</reference>
<accession>A0A433HQ51</accession>
<protein>
    <recommendedName>
        <fullName evidence="5">Swarming motility protein SwrB</fullName>
    </recommendedName>
</protein>
<dbReference type="Proteomes" id="UP000267430">
    <property type="component" value="Unassembled WGS sequence"/>
</dbReference>
<gene>
    <name evidence="3" type="ORF">ELQ35_09030</name>
</gene>
<evidence type="ECO:0000313" key="3">
    <source>
        <dbReference type="EMBL" id="RUQ30470.1"/>
    </source>
</evidence>
<keyword evidence="2" id="KW-0472">Membrane</keyword>
<feature type="transmembrane region" description="Helical" evidence="2">
    <location>
        <begin position="6"/>
        <end position="25"/>
    </location>
</feature>
<dbReference type="AlphaFoldDB" id="A0A433HQ51"/>
<evidence type="ECO:0000256" key="2">
    <source>
        <dbReference type="SAM" id="Phobius"/>
    </source>
</evidence>
<dbReference type="Pfam" id="PF19610">
    <property type="entry name" value="DUF6115"/>
    <property type="match status" value="1"/>
</dbReference>
<keyword evidence="4" id="KW-1185">Reference proteome</keyword>
<evidence type="ECO:0000256" key="1">
    <source>
        <dbReference type="SAM" id="MobiDB-lite"/>
    </source>
</evidence>
<organism evidence="3 4">
    <name type="scientific">Peribacillus cavernae</name>
    <dbReference type="NCBI Taxonomy" id="1674310"/>
    <lineage>
        <taxon>Bacteria</taxon>
        <taxon>Bacillati</taxon>
        <taxon>Bacillota</taxon>
        <taxon>Bacilli</taxon>
        <taxon>Bacillales</taxon>
        <taxon>Bacillaceae</taxon>
        <taxon>Peribacillus</taxon>
    </lineage>
</organism>
<sequence length="173" mass="19582">MSAIIIFILFLVNIFTIFAVIILFLRQNRLMEAEMNHKESIAEIEEIMTAFIMEMKEENEELLKKLRKLKEPKQNAADHGGAPKISDTNSMEAPRAAEKQGSPDAAGTTEPLAVKVSRSRAVLAYKETALNEDNQTQSQHIFELYDKGMTAEEIAKSLNRGKTEIELLLKFRI</sequence>
<dbReference type="RefSeq" id="WP_126864492.1">
    <property type="nucleotide sequence ID" value="NZ_JAUSTX010000001.1"/>
</dbReference>
<name>A0A433HQ51_9BACI</name>
<evidence type="ECO:0008006" key="5">
    <source>
        <dbReference type="Google" id="ProtNLM"/>
    </source>
</evidence>
<comment type="caution">
    <text evidence="3">The sequence shown here is derived from an EMBL/GenBank/DDBJ whole genome shotgun (WGS) entry which is preliminary data.</text>
</comment>
<dbReference type="InterPro" id="IPR046118">
    <property type="entry name" value="DUF6115"/>
</dbReference>
<keyword evidence="2" id="KW-0812">Transmembrane</keyword>
<feature type="region of interest" description="Disordered" evidence="1">
    <location>
        <begin position="70"/>
        <end position="111"/>
    </location>
</feature>
<dbReference type="OrthoDB" id="1708317at2"/>
<keyword evidence="2" id="KW-1133">Transmembrane helix</keyword>
<dbReference type="EMBL" id="RYZZ01000007">
    <property type="protein sequence ID" value="RUQ30470.1"/>
    <property type="molecule type" value="Genomic_DNA"/>
</dbReference>
<proteinExistence type="predicted"/>
<evidence type="ECO:0000313" key="4">
    <source>
        <dbReference type="Proteomes" id="UP000267430"/>
    </source>
</evidence>